<evidence type="ECO:0000256" key="2">
    <source>
        <dbReference type="SAM" id="Phobius"/>
    </source>
</evidence>
<feature type="domain" description="DZANK-type" evidence="3">
    <location>
        <begin position="360"/>
        <end position="403"/>
    </location>
</feature>
<accession>A0A926VI83</accession>
<dbReference type="RefSeq" id="WP_190467023.1">
    <property type="nucleotide sequence ID" value="NZ_JACJPW010000050.1"/>
</dbReference>
<evidence type="ECO:0000259" key="3">
    <source>
        <dbReference type="Pfam" id="PF12773"/>
    </source>
</evidence>
<keyword evidence="1" id="KW-0175">Coiled coil</keyword>
<reference evidence="4" key="2">
    <citation type="submission" date="2020-08" db="EMBL/GenBank/DDBJ databases">
        <authorList>
            <person name="Chen M."/>
            <person name="Teng W."/>
            <person name="Zhao L."/>
            <person name="Hu C."/>
            <person name="Zhou Y."/>
            <person name="Han B."/>
            <person name="Song L."/>
            <person name="Shu W."/>
        </authorList>
    </citation>
    <scope>NUCLEOTIDE SEQUENCE</scope>
    <source>
        <strain evidence="4">FACHB-1375</strain>
    </source>
</reference>
<keyword evidence="2" id="KW-1133">Transmembrane helix</keyword>
<gene>
    <name evidence="4" type="ORF">H6G03_19345</name>
</gene>
<protein>
    <submittedName>
        <fullName evidence="4">Zinc ribbon domain-containing protein</fullName>
    </submittedName>
</protein>
<dbReference type="Pfam" id="PF12773">
    <property type="entry name" value="DZR"/>
    <property type="match status" value="1"/>
</dbReference>
<feature type="coiled-coil region" evidence="1">
    <location>
        <begin position="129"/>
        <end position="206"/>
    </location>
</feature>
<feature type="transmembrane region" description="Helical" evidence="2">
    <location>
        <begin position="29"/>
        <end position="47"/>
    </location>
</feature>
<dbReference type="Proteomes" id="UP000641646">
    <property type="component" value="Unassembled WGS sequence"/>
</dbReference>
<dbReference type="InterPro" id="IPR025874">
    <property type="entry name" value="DZR"/>
</dbReference>
<evidence type="ECO:0000313" key="4">
    <source>
        <dbReference type="EMBL" id="MBD2183192.1"/>
    </source>
</evidence>
<sequence>MFSFFRRIGNKFVEKLTNIRHEPINKTSLIILILIDIFVLFNVFSGLNSISQWPLAPYEEFPCFNAYQNYQTAEKKETFAFKVSTIENRIEQNKQSPLPYVDNSNRLGEVDNLCTNHTRLSKAVNTPETVRLKTSIDRLRNEISSSQQEIQTLQRQYNSTLLEKIAGQPTEKSINKVNADRIKSEIDRNQQQIATKEKQIVAQQTQLIQNPAADAYLKLLSNTPEYETLKKAYSTAEFWYPNKQLLLQVLFLLPLILIAYIWHSTAIRKNLGLQSLLSWHLLAIFCIPLVIKFFEFIQFGNLVRVAIELIVKLFGGLVFIASYAFILIIPLLGLGLIKLLQIWVFNPRVQAKKRIEKVRCINCNSKLRLSDEFCPYCGYDQYIDCSNCHQKAYKYSNFCSKCGHKIESDR</sequence>
<evidence type="ECO:0000256" key="1">
    <source>
        <dbReference type="SAM" id="Coils"/>
    </source>
</evidence>
<keyword evidence="2" id="KW-0812">Transmembrane</keyword>
<evidence type="ECO:0000313" key="5">
    <source>
        <dbReference type="Proteomes" id="UP000641646"/>
    </source>
</evidence>
<proteinExistence type="predicted"/>
<comment type="caution">
    <text evidence="4">The sequence shown here is derived from an EMBL/GenBank/DDBJ whole genome shotgun (WGS) entry which is preliminary data.</text>
</comment>
<organism evidence="4 5">
    <name type="scientific">Aerosakkonema funiforme FACHB-1375</name>
    <dbReference type="NCBI Taxonomy" id="2949571"/>
    <lineage>
        <taxon>Bacteria</taxon>
        <taxon>Bacillati</taxon>
        <taxon>Cyanobacteriota</taxon>
        <taxon>Cyanophyceae</taxon>
        <taxon>Oscillatoriophycideae</taxon>
        <taxon>Aerosakkonematales</taxon>
        <taxon>Aerosakkonemataceae</taxon>
        <taxon>Aerosakkonema</taxon>
    </lineage>
</organism>
<keyword evidence="2" id="KW-0472">Membrane</keyword>
<reference evidence="4" key="1">
    <citation type="journal article" date="2015" name="ISME J.">
        <title>Draft Genome Sequence of Streptomyces incarnatus NRRL8089, which Produces the Nucleoside Antibiotic Sinefungin.</title>
        <authorList>
            <person name="Oshima K."/>
            <person name="Hattori M."/>
            <person name="Shimizu H."/>
            <person name="Fukuda K."/>
            <person name="Nemoto M."/>
            <person name="Inagaki K."/>
            <person name="Tamura T."/>
        </authorList>
    </citation>
    <scope>NUCLEOTIDE SEQUENCE</scope>
    <source>
        <strain evidence="4">FACHB-1375</strain>
    </source>
</reference>
<dbReference type="EMBL" id="JACJPW010000050">
    <property type="protein sequence ID" value="MBD2183192.1"/>
    <property type="molecule type" value="Genomic_DNA"/>
</dbReference>
<name>A0A926VI83_9CYAN</name>
<feature type="transmembrane region" description="Helical" evidence="2">
    <location>
        <begin position="245"/>
        <end position="263"/>
    </location>
</feature>
<feature type="transmembrane region" description="Helical" evidence="2">
    <location>
        <begin position="314"/>
        <end position="345"/>
    </location>
</feature>
<dbReference type="AlphaFoldDB" id="A0A926VI83"/>
<feature type="transmembrane region" description="Helical" evidence="2">
    <location>
        <begin position="275"/>
        <end position="294"/>
    </location>
</feature>
<keyword evidence="5" id="KW-1185">Reference proteome</keyword>